<dbReference type="InterPro" id="IPR037239">
    <property type="entry name" value="OSBP_sf"/>
</dbReference>
<reference evidence="1" key="1">
    <citation type="submission" date="2020-04" db="EMBL/GenBank/DDBJ databases">
        <authorList>
            <person name="Alioto T."/>
            <person name="Alioto T."/>
            <person name="Gomez Garrido J."/>
        </authorList>
    </citation>
    <scope>NUCLEOTIDE SEQUENCE</scope>
    <source>
        <strain evidence="1">A484AB</strain>
    </source>
</reference>
<sequence>MSICLITTYMNTIPFWKKSGESNRIAGKIKMGKETLCKLEGKWDGEVLITDLRSGNHE</sequence>
<dbReference type="OrthoDB" id="10053431at2759"/>
<evidence type="ECO:0000313" key="1">
    <source>
        <dbReference type="EMBL" id="CAB4026530.1"/>
    </source>
</evidence>
<dbReference type="Gene3D" id="2.40.160.120">
    <property type="match status" value="1"/>
</dbReference>
<dbReference type="AlphaFoldDB" id="A0A6S7JC53"/>
<organism evidence="1 2">
    <name type="scientific">Paramuricea clavata</name>
    <name type="common">Red gorgonian</name>
    <name type="synonym">Violescent sea-whip</name>
    <dbReference type="NCBI Taxonomy" id="317549"/>
    <lineage>
        <taxon>Eukaryota</taxon>
        <taxon>Metazoa</taxon>
        <taxon>Cnidaria</taxon>
        <taxon>Anthozoa</taxon>
        <taxon>Octocorallia</taxon>
        <taxon>Malacalcyonacea</taxon>
        <taxon>Plexauridae</taxon>
        <taxon>Paramuricea</taxon>
    </lineage>
</organism>
<protein>
    <submittedName>
        <fullName evidence="1">Oxysterol-binding -related 8-like isoform X1</fullName>
    </submittedName>
</protein>
<feature type="non-terminal residue" evidence="1">
    <location>
        <position position="58"/>
    </location>
</feature>
<gene>
    <name evidence="1" type="ORF">PACLA_8A006688</name>
</gene>
<name>A0A6S7JC53_PARCT</name>
<keyword evidence="2" id="KW-1185">Reference proteome</keyword>
<comment type="caution">
    <text evidence="1">The sequence shown here is derived from an EMBL/GenBank/DDBJ whole genome shotgun (WGS) entry which is preliminary data.</text>
</comment>
<dbReference type="EMBL" id="CACRXK020014251">
    <property type="protein sequence ID" value="CAB4026530.1"/>
    <property type="molecule type" value="Genomic_DNA"/>
</dbReference>
<dbReference type="Proteomes" id="UP001152795">
    <property type="component" value="Unassembled WGS sequence"/>
</dbReference>
<accession>A0A6S7JC53</accession>
<dbReference type="SUPFAM" id="SSF144000">
    <property type="entry name" value="Oxysterol-binding protein-like"/>
    <property type="match status" value="1"/>
</dbReference>
<evidence type="ECO:0000313" key="2">
    <source>
        <dbReference type="Proteomes" id="UP001152795"/>
    </source>
</evidence>
<proteinExistence type="predicted"/>